<evidence type="ECO:0000256" key="1">
    <source>
        <dbReference type="ARBA" id="ARBA00022448"/>
    </source>
</evidence>
<dbReference type="EMBL" id="JENJ01000118">
    <property type="protein sequence ID" value="KGM92769.1"/>
    <property type="molecule type" value="Genomic_DNA"/>
</dbReference>
<dbReference type="GO" id="GO:0005524">
    <property type="term" value="F:ATP binding"/>
    <property type="evidence" value="ECO:0007669"/>
    <property type="project" value="UniProtKB-KW"/>
</dbReference>
<keyword evidence="6" id="KW-1278">Translocase</keyword>
<evidence type="ECO:0000313" key="11">
    <source>
        <dbReference type="Proteomes" id="UP000030012"/>
    </source>
</evidence>
<dbReference type="InterPro" id="IPR003593">
    <property type="entry name" value="AAA+_ATPase"/>
</dbReference>
<organism evidence="10 11">
    <name type="scientific">Clostridium novyi A str. 4552</name>
    <dbReference type="NCBI Taxonomy" id="1444289"/>
    <lineage>
        <taxon>Bacteria</taxon>
        <taxon>Bacillati</taxon>
        <taxon>Bacillota</taxon>
        <taxon>Clostridia</taxon>
        <taxon>Eubacteriales</taxon>
        <taxon>Clostridiaceae</taxon>
        <taxon>Clostridium</taxon>
    </lineage>
</organism>
<dbReference type="OrthoDB" id="9802264at2"/>
<dbReference type="GO" id="GO:0016887">
    <property type="term" value="F:ATP hydrolysis activity"/>
    <property type="evidence" value="ECO:0007669"/>
    <property type="project" value="InterPro"/>
</dbReference>
<keyword evidence="1" id="KW-0813">Transport</keyword>
<evidence type="ECO:0000313" key="10">
    <source>
        <dbReference type="EMBL" id="KGM92769.1"/>
    </source>
</evidence>
<evidence type="ECO:0000256" key="8">
    <source>
        <dbReference type="ARBA" id="ARBA00066388"/>
    </source>
</evidence>
<evidence type="ECO:0000256" key="4">
    <source>
        <dbReference type="ARBA" id="ARBA00022741"/>
    </source>
</evidence>
<dbReference type="InterPro" id="IPR050093">
    <property type="entry name" value="ABC_SmlMolc_Importer"/>
</dbReference>
<dbReference type="AlphaFoldDB" id="A0A0A0HUD6"/>
<name>A0A0A0HUD6_CLONO</name>
<dbReference type="PANTHER" id="PTHR42781:SF5">
    <property type="entry name" value="PUTRESCINE TRANSPORT ATP-BINDING PROTEIN POTG"/>
    <property type="match status" value="1"/>
</dbReference>
<dbReference type="InterPro" id="IPR017871">
    <property type="entry name" value="ABC_transporter-like_CS"/>
</dbReference>
<dbReference type="InterPro" id="IPR027417">
    <property type="entry name" value="P-loop_NTPase"/>
</dbReference>
<feature type="domain" description="ABC transporter" evidence="9">
    <location>
        <begin position="4"/>
        <end position="234"/>
    </location>
</feature>
<dbReference type="Proteomes" id="UP000030012">
    <property type="component" value="Unassembled WGS sequence"/>
</dbReference>
<keyword evidence="4" id="KW-0547">Nucleotide-binding</keyword>
<evidence type="ECO:0000259" key="9">
    <source>
        <dbReference type="PROSITE" id="PS50893"/>
    </source>
</evidence>
<evidence type="ECO:0000256" key="7">
    <source>
        <dbReference type="ARBA" id="ARBA00023136"/>
    </source>
</evidence>
<reference evidence="10 11" key="1">
    <citation type="submission" date="2014-01" db="EMBL/GenBank/DDBJ databases">
        <title>Plasmidome dynamics in the species complex Clostridium novyi sensu lato converts strains of independent lineages into distinctly different pathogens.</title>
        <authorList>
            <person name="Skarin H."/>
            <person name="Segerman B."/>
        </authorList>
    </citation>
    <scope>NUCLEOTIDE SEQUENCE [LARGE SCALE GENOMIC DNA]</scope>
    <source>
        <strain evidence="10 11">4552</strain>
    </source>
</reference>
<evidence type="ECO:0000256" key="5">
    <source>
        <dbReference type="ARBA" id="ARBA00022840"/>
    </source>
</evidence>
<evidence type="ECO:0000256" key="2">
    <source>
        <dbReference type="ARBA" id="ARBA00022475"/>
    </source>
</evidence>
<proteinExistence type="predicted"/>
<dbReference type="PANTHER" id="PTHR42781">
    <property type="entry name" value="SPERMIDINE/PUTRESCINE IMPORT ATP-BINDING PROTEIN POTA"/>
    <property type="match status" value="1"/>
</dbReference>
<dbReference type="Gene3D" id="3.40.50.300">
    <property type="entry name" value="P-loop containing nucleotide triphosphate hydrolases"/>
    <property type="match status" value="1"/>
</dbReference>
<dbReference type="Pfam" id="PF00005">
    <property type="entry name" value="ABC_tran"/>
    <property type="match status" value="1"/>
</dbReference>
<keyword evidence="5" id="KW-0067">ATP-binding</keyword>
<gene>
    <name evidence="10" type="ORF">Z968_13130</name>
</gene>
<dbReference type="FunFam" id="3.40.50.300:FF:000425">
    <property type="entry name" value="Probable ABC transporter, ATP-binding subunit"/>
    <property type="match status" value="1"/>
</dbReference>
<keyword evidence="3" id="KW-0997">Cell inner membrane</keyword>
<keyword evidence="2" id="KW-1003">Cell membrane</keyword>
<protein>
    <recommendedName>
        <fullName evidence="8">ABC-type quaternary amine transporter</fullName>
        <ecNumber evidence="8">7.6.2.9</ecNumber>
    </recommendedName>
</protein>
<dbReference type="SMART" id="SM00382">
    <property type="entry name" value="AAA"/>
    <property type="match status" value="1"/>
</dbReference>
<dbReference type="InterPro" id="IPR003439">
    <property type="entry name" value="ABC_transporter-like_ATP-bd"/>
</dbReference>
<dbReference type="RefSeq" id="WP_039256376.1">
    <property type="nucleotide sequence ID" value="NZ_JENJ01000118.1"/>
</dbReference>
<dbReference type="PROSITE" id="PS50893">
    <property type="entry name" value="ABC_TRANSPORTER_2"/>
    <property type="match status" value="1"/>
</dbReference>
<evidence type="ECO:0000256" key="3">
    <source>
        <dbReference type="ARBA" id="ARBA00022519"/>
    </source>
</evidence>
<dbReference type="GO" id="GO:0015418">
    <property type="term" value="F:ABC-type quaternary ammonium compound transporting activity"/>
    <property type="evidence" value="ECO:0007669"/>
    <property type="project" value="UniProtKB-EC"/>
</dbReference>
<accession>A0A0A0HUD6</accession>
<comment type="caution">
    <text evidence="10">The sequence shown here is derived from an EMBL/GenBank/DDBJ whole genome shotgun (WGS) entry which is preliminary data.</text>
</comment>
<dbReference type="SUPFAM" id="SSF52540">
    <property type="entry name" value="P-loop containing nucleoside triphosphate hydrolases"/>
    <property type="match status" value="1"/>
</dbReference>
<keyword evidence="7" id="KW-0472">Membrane</keyword>
<dbReference type="PROSITE" id="PS00211">
    <property type="entry name" value="ABC_TRANSPORTER_1"/>
    <property type="match status" value="1"/>
</dbReference>
<sequence length="317" mass="36994">MSFLTLKNIQKHIKQQKILKNISVNIKKGEFLILLGSSGCGKTTLLRILSGLEEKFTGNIYYKNRDITKVQCNKRGFGIVFQNYCLFPNMTVEQNVSYGLKNQKYSKNTINEKVSEILNIVEMKEYKNKYPHELSGGQQQRVALARTLVLSPQVLLLDEPLSALDYKVRVNLRKQIKEIHKCLNITTIMVTHDKEEALAMADRIAIMDKGEIIQIDSPEKIYMNPINEYVANFMGEFNFINEVNDNFSFIRPQDVKYSFEKRENYNEAIIKSIEFRGEFYRVNAETEYESIKLNINFSDREKLTDKIYIKCYNNKNI</sequence>
<dbReference type="EC" id="7.6.2.9" evidence="8"/>
<evidence type="ECO:0000256" key="6">
    <source>
        <dbReference type="ARBA" id="ARBA00022967"/>
    </source>
</evidence>